<dbReference type="Proteomes" id="UP001595847">
    <property type="component" value="Unassembled WGS sequence"/>
</dbReference>
<dbReference type="RefSeq" id="WP_378529347.1">
    <property type="nucleotide sequence ID" value="NZ_JBHSBH010000002.1"/>
</dbReference>
<evidence type="ECO:0000313" key="5">
    <source>
        <dbReference type="EMBL" id="MFC3994475.1"/>
    </source>
</evidence>
<name>A0ABV8FED6_9ACTN</name>
<reference evidence="6" key="1">
    <citation type="journal article" date="2019" name="Int. J. Syst. Evol. Microbiol.">
        <title>The Global Catalogue of Microorganisms (GCM) 10K type strain sequencing project: providing services to taxonomists for standard genome sequencing and annotation.</title>
        <authorList>
            <consortium name="The Broad Institute Genomics Platform"/>
            <consortium name="The Broad Institute Genome Sequencing Center for Infectious Disease"/>
            <person name="Wu L."/>
            <person name="Ma J."/>
        </authorList>
    </citation>
    <scope>NUCLEOTIDE SEQUENCE [LARGE SCALE GENOMIC DNA]</scope>
    <source>
        <strain evidence="6">TBRC 1826</strain>
    </source>
</reference>
<protein>
    <submittedName>
        <fullName evidence="5">RAMP superfamily CRISPR-associated protein</fullName>
    </submittedName>
</protein>
<feature type="region of interest" description="Disordered" evidence="3">
    <location>
        <begin position="319"/>
        <end position="340"/>
    </location>
</feature>
<gene>
    <name evidence="5" type="ORF">ACFOVU_01000</name>
</gene>
<dbReference type="CDD" id="cd09726">
    <property type="entry name" value="RAMP_I_III"/>
    <property type="match status" value="1"/>
</dbReference>
<proteinExistence type="predicted"/>
<accession>A0ABV8FED6</accession>
<evidence type="ECO:0000256" key="3">
    <source>
        <dbReference type="SAM" id="MobiDB-lite"/>
    </source>
</evidence>
<dbReference type="PANTHER" id="PTHR35579">
    <property type="entry name" value="CRISPR SYSTEM CMS ENDORIBONUCLEASE CSM3"/>
    <property type="match status" value="1"/>
</dbReference>
<evidence type="ECO:0000313" key="6">
    <source>
        <dbReference type="Proteomes" id="UP001595847"/>
    </source>
</evidence>
<dbReference type="EMBL" id="JBHSBH010000002">
    <property type="protein sequence ID" value="MFC3994475.1"/>
    <property type="molecule type" value="Genomic_DNA"/>
</dbReference>
<dbReference type="PANTHER" id="PTHR35579:SF6">
    <property type="entry name" value="DUF324 DOMAIN-CONTAINING PROTEIN"/>
    <property type="match status" value="1"/>
</dbReference>
<keyword evidence="1" id="KW-0051">Antiviral defense</keyword>
<dbReference type="InterPro" id="IPR005537">
    <property type="entry name" value="RAMP_III_fam"/>
</dbReference>
<feature type="domain" description="CRISPR type III-associated protein" evidence="4">
    <location>
        <begin position="36"/>
        <end position="215"/>
    </location>
</feature>
<dbReference type="InterPro" id="IPR052216">
    <property type="entry name" value="CRISPR_Csm3_endoribonuclease"/>
</dbReference>
<keyword evidence="6" id="KW-1185">Reference proteome</keyword>
<evidence type="ECO:0000259" key="4">
    <source>
        <dbReference type="Pfam" id="PF03787"/>
    </source>
</evidence>
<evidence type="ECO:0000256" key="2">
    <source>
        <dbReference type="ARBA" id="ARBA00093789"/>
    </source>
</evidence>
<organism evidence="5 6">
    <name type="scientific">Nocardiopsis sediminis</name>
    <dbReference type="NCBI Taxonomy" id="1778267"/>
    <lineage>
        <taxon>Bacteria</taxon>
        <taxon>Bacillati</taxon>
        <taxon>Actinomycetota</taxon>
        <taxon>Actinomycetes</taxon>
        <taxon>Streptosporangiales</taxon>
        <taxon>Nocardiopsidaceae</taxon>
        <taxon>Nocardiopsis</taxon>
    </lineage>
</organism>
<feature type="region of interest" description="Disordered" evidence="3">
    <location>
        <begin position="44"/>
        <end position="67"/>
    </location>
</feature>
<sequence>MTDPGVLWDTGLDEFAAAAAPCPQAVWEFTARLCLLGDTHIGAAHSAPRHTAGNDVDLIDRDPTDGRPRLRATTQAGLLRHHLAARLGREGRRAAAELFGEAAPPRGDDDAIAAQLTRSALDLDDAFADLPPEAGVAVRAGNRVDPGSGAAVPGALWQMETLPAGTRFTLTLRLCIDDPESEGRLLALTALAAEGLSGEGPGISLGARTARGYGAAHADAWHARRHDLRTPQGWAAWYAPTWAERWERARDTVADTAAHEGGGGLLALLSARLRDAPDLATAVGDAFHDTLAAHGDDRRHRDELTLTLELAERPTAAFLPAPEEPGAPAADGGAAASRPGLLMVGDAPAPDSIGEVDRTHLRRPRVTGDGGVEWRPTLGDTALFALFKRVSQRLIRDISGEADRALGEWPEHSPGRRLHTRWWGGESRGGRAPASSRIRLREAAELTGGTSQRTARVNIDALFGDAVDTRFFADDVYAGGRAHVTLDISRPDDAVRGLIALIVRELRTVPLDTIGGGSGIGNGRLIVTGAVLTRHDPGAPPQPCDLVAAIDDARGPERAAVTPWLAALRAAVAPRAAGRPGRAVR</sequence>
<dbReference type="Pfam" id="PF03787">
    <property type="entry name" value="RAMPs"/>
    <property type="match status" value="1"/>
</dbReference>
<comment type="subunit">
    <text evidence="2">Part of the Csm effector complex that includes Cas10, Csm2, Csm3, Csm4 and Csm5.</text>
</comment>
<comment type="caution">
    <text evidence="5">The sequence shown here is derived from an EMBL/GenBank/DDBJ whole genome shotgun (WGS) entry which is preliminary data.</text>
</comment>
<evidence type="ECO:0000256" key="1">
    <source>
        <dbReference type="ARBA" id="ARBA00023118"/>
    </source>
</evidence>
<feature type="compositionally biased region" description="Basic and acidic residues" evidence="3">
    <location>
        <begin position="58"/>
        <end position="67"/>
    </location>
</feature>